<gene>
    <name evidence="3" type="ORF">BJ997_001328</name>
    <name evidence="2" type="ORF">GY21_05030</name>
</gene>
<reference evidence="3 5" key="2">
    <citation type="submission" date="2020-08" db="EMBL/GenBank/DDBJ databases">
        <title>Sequencing the genomes of 1000 actinobacteria strains.</title>
        <authorList>
            <person name="Klenk H.-P."/>
        </authorList>
    </citation>
    <scope>NUCLEOTIDE SEQUENCE [LARGE SCALE GENOMIC DNA]</scope>
    <source>
        <strain evidence="3 5">DSM 21065</strain>
    </source>
</reference>
<dbReference type="Proteomes" id="UP000029864">
    <property type="component" value="Unassembled WGS sequence"/>
</dbReference>
<dbReference type="Gene3D" id="3.10.180.10">
    <property type="entry name" value="2,3-Dihydroxybiphenyl 1,2-Dioxygenase, domain 1"/>
    <property type="match status" value="2"/>
</dbReference>
<dbReference type="InterPro" id="IPR029068">
    <property type="entry name" value="Glyas_Bleomycin-R_OHBP_Dase"/>
</dbReference>
<dbReference type="InterPro" id="IPR004360">
    <property type="entry name" value="Glyas_Fos-R_dOase_dom"/>
</dbReference>
<evidence type="ECO:0000313" key="4">
    <source>
        <dbReference type="Proteomes" id="UP000029864"/>
    </source>
</evidence>
<dbReference type="PANTHER" id="PTHR33993:SF10">
    <property type="entry name" value="CONSERVED PROTEIN"/>
    <property type="match status" value="1"/>
</dbReference>
<protein>
    <submittedName>
        <fullName evidence="2">Glyoxalase</fullName>
    </submittedName>
</protein>
<dbReference type="RefSeq" id="WP_035835574.1">
    <property type="nucleotide sequence ID" value="NZ_JACHBQ010000001.1"/>
</dbReference>
<dbReference type="PROSITE" id="PS51819">
    <property type="entry name" value="VOC"/>
    <property type="match status" value="2"/>
</dbReference>
<dbReference type="Pfam" id="PF00903">
    <property type="entry name" value="Glyoxalase"/>
    <property type="match status" value="2"/>
</dbReference>
<dbReference type="InterPro" id="IPR037523">
    <property type="entry name" value="VOC_core"/>
</dbReference>
<dbReference type="STRING" id="1001240.GY21_05030"/>
<dbReference type="AlphaFoldDB" id="A0A099JMC2"/>
<name>A0A099JMC2_9MICO</name>
<dbReference type="PANTHER" id="PTHR33993">
    <property type="entry name" value="GLYOXALASE-RELATED"/>
    <property type="match status" value="1"/>
</dbReference>
<evidence type="ECO:0000259" key="1">
    <source>
        <dbReference type="PROSITE" id="PS51819"/>
    </source>
</evidence>
<dbReference type="SUPFAM" id="SSF54593">
    <property type="entry name" value="Glyoxalase/Bleomycin resistance protein/Dihydroxybiphenyl dioxygenase"/>
    <property type="match status" value="2"/>
</dbReference>
<dbReference type="EMBL" id="JACHBQ010000001">
    <property type="protein sequence ID" value="MBB5640780.1"/>
    <property type="molecule type" value="Genomic_DNA"/>
</dbReference>
<proteinExistence type="predicted"/>
<dbReference type="eggNOG" id="COG3324">
    <property type="taxonomic scope" value="Bacteria"/>
</dbReference>
<dbReference type="InterPro" id="IPR052164">
    <property type="entry name" value="Anthracycline_SecMetBiosynth"/>
</dbReference>
<keyword evidence="4" id="KW-1185">Reference proteome</keyword>
<dbReference type="OrthoDB" id="9793039at2"/>
<comment type="caution">
    <text evidence="2">The sequence shown here is derived from an EMBL/GenBank/DDBJ whole genome shotgun (WGS) entry which is preliminary data.</text>
</comment>
<feature type="domain" description="VOC" evidence="1">
    <location>
        <begin position="138"/>
        <end position="253"/>
    </location>
</feature>
<sequence>MPVAETAPIGAPVWFDLSSSDPKGAQTFYEGVFGWTSEEMGPDYGNYVNFWKDGARIAGMMQNSGQGGPDGWTTYLKSADAAATAAAITVAGGSVMVEPMDVMGLGRMAIAVDPAGTVVGIWQPGTMSGYGRADEAGTPVWHELQTRDYGTEVSFYEKAFGWHTEVMSDTDEFRYTLLKSGDVDYAGLMDASGFPAEAPTGWEIYIGAADVDATVAKALELGGTLVLPAEDTPFGRIAKIADPTGATIKLSSVAVH</sequence>
<dbReference type="CDD" id="cd07247">
    <property type="entry name" value="SgaA_N_like"/>
    <property type="match status" value="2"/>
</dbReference>
<evidence type="ECO:0000313" key="3">
    <source>
        <dbReference type="EMBL" id="MBB5640780.1"/>
    </source>
</evidence>
<dbReference type="EMBL" id="JPXF01000013">
    <property type="protein sequence ID" value="KGJ79529.1"/>
    <property type="molecule type" value="Genomic_DNA"/>
</dbReference>
<accession>A0A099JMC2</accession>
<dbReference type="Proteomes" id="UP000561726">
    <property type="component" value="Unassembled WGS sequence"/>
</dbReference>
<reference evidence="2 4" key="1">
    <citation type="submission" date="2014-08" db="EMBL/GenBank/DDBJ databases">
        <authorList>
            <person name="Sisinthy S."/>
        </authorList>
    </citation>
    <scope>NUCLEOTIDE SEQUENCE [LARGE SCALE GENOMIC DNA]</scope>
    <source>
        <strain evidence="2 4">RuG17</strain>
    </source>
</reference>
<evidence type="ECO:0000313" key="2">
    <source>
        <dbReference type="EMBL" id="KGJ79529.1"/>
    </source>
</evidence>
<feature type="domain" description="VOC" evidence="1">
    <location>
        <begin position="11"/>
        <end position="124"/>
    </location>
</feature>
<organism evidence="2 4">
    <name type="scientific">Cryobacterium roopkundense</name>
    <dbReference type="NCBI Taxonomy" id="1001240"/>
    <lineage>
        <taxon>Bacteria</taxon>
        <taxon>Bacillati</taxon>
        <taxon>Actinomycetota</taxon>
        <taxon>Actinomycetes</taxon>
        <taxon>Micrococcales</taxon>
        <taxon>Microbacteriaceae</taxon>
        <taxon>Cryobacterium</taxon>
    </lineage>
</organism>
<evidence type="ECO:0000313" key="5">
    <source>
        <dbReference type="Proteomes" id="UP000561726"/>
    </source>
</evidence>